<dbReference type="AlphaFoldDB" id="A0A840L6D6"/>
<evidence type="ECO:0000259" key="1">
    <source>
        <dbReference type="Pfam" id="PF13439"/>
    </source>
</evidence>
<evidence type="ECO:0000313" key="2">
    <source>
        <dbReference type="EMBL" id="MBB4844134.1"/>
    </source>
</evidence>
<accession>A0A840L6D6</accession>
<dbReference type="InterPro" id="IPR017522">
    <property type="entry name" value="Sugar_tfrase_PEP-CTERM_Stp2"/>
</dbReference>
<name>A0A840L6D6_9BURK</name>
<dbReference type="Pfam" id="PF13439">
    <property type="entry name" value="Glyco_transf_4"/>
    <property type="match status" value="1"/>
</dbReference>
<dbReference type="NCBIfam" id="TIGR03088">
    <property type="entry name" value="stp2"/>
    <property type="match status" value="1"/>
</dbReference>
<gene>
    <name evidence="2" type="ORF">HNP55_002670</name>
</gene>
<organism evidence="2 3">
    <name type="scientific">Roseateles oligotrophus</name>
    <dbReference type="NCBI Taxonomy" id="1769250"/>
    <lineage>
        <taxon>Bacteria</taxon>
        <taxon>Pseudomonadati</taxon>
        <taxon>Pseudomonadota</taxon>
        <taxon>Betaproteobacteria</taxon>
        <taxon>Burkholderiales</taxon>
        <taxon>Sphaerotilaceae</taxon>
        <taxon>Roseateles</taxon>
    </lineage>
</organism>
<dbReference type="SUPFAM" id="SSF53756">
    <property type="entry name" value="UDP-Glycosyltransferase/glycogen phosphorylase"/>
    <property type="match status" value="1"/>
</dbReference>
<dbReference type="PANTHER" id="PTHR45947">
    <property type="entry name" value="SULFOQUINOVOSYL TRANSFERASE SQD2"/>
    <property type="match status" value="1"/>
</dbReference>
<dbReference type="PANTHER" id="PTHR45947:SF3">
    <property type="entry name" value="SULFOQUINOVOSYL TRANSFERASE SQD2"/>
    <property type="match status" value="1"/>
</dbReference>
<keyword evidence="3" id="KW-1185">Reference proteome</keyword>
<dbReference type="Proteomes" id="UP000562027">
    <property type="component" value="Unassembled WGS sequence"/>
</dbReference>
<feature type="domain" description="Glycosyltransferase subfamily 4-like N-terminal" evidence="1">
    <location>
        <begin position="22"/>
        <end position="181"/>
    </location>
</feature>
<dbReference type="EMBL" id="JACHLP010000005">
    <property type="protein sequence ID" value="MBB4844134.1"/>
    <property type="molecule type" value="Genomic_DNA"/>
</dbReference>
<evidence type="ECO:0000313" key="3">
    <source>
        <dbReference type="Proteomes" id="UP000562027"/>
    </source>
</evidence>
<dbReference type="GO" id="GO:0016757">
    <property type="term" value="F:glycosyltransferase activity"/>
    <property type="evidence" value="ECO:0007669"/>
    <property type="project" value="TreeGrafter"/>
</dbReference>
<comment type="caution">
    <text evidence="2">The sequence shown here is derived from an EMBL/GenBank/DDBJ whole genome shotgun (WGS) entry which is preliminary data.</text>
</comment>
<sequence>MSGSVRDSRPLVLHVMYRFDTGGLENGVVNLINHMPAHAYRHAVLALTEVTDFRQRIQRPDVEFISLHKKPGHGFWLFPQLFRLFRRLRPTIVHSRNLAALEVQLPAWAAGVPVRIHGEHGRDVTDLDGSNLSHQRVRRFYRPLVQRYIALSRDLADYLQRAVHVEPARITQAYNGVDTQRFAPAEGGPQPIPGCPFDPARHWLVGTVGRMAPVKDQLMLARAFVQLLQQRPELRERLRLVMVGEGPLRAQAQALLTEAGVAELAWLPGERSDVPAVMRGLHCFALPSLAEGISNTILEAMACGLAVVATQVGGSADLVLEGQTGLLVPPAQAQGMAAALQALALDPARAQALGQAGRARVLAQFSMRAMMKTYACVYDQLCQQQGVAGAKTFDV</sequence>
<dbReference type="Gene3D" id="3.40.50.2000">
    <property type="entry name" value="Glycogen Phosphorylase B"/>
    <property type="match status" value="2"/>
</dbReference>
<reference evidence="2 3" key="1">
    <citation type="submission" date="2020-08" db="EMBL/GenBank/DDBJ databases">
        <title>Functional genomics of gut bacteria from endangered species of beetles.</title>
        <authorList>
            <person name="Carlos-Shanley C."/>
        </authorList>
    </citation>
    <scope>NUCLEOTIDE SEQUENCE [LARGE SCALE GENOMIC DNA]</scope>
    <source>
        <strain evidence="2 3">S00239</strain>
    </source>
</reference>
<dbReference type="InterPro" id="IPR050194">
    <property type="entry name" value="Glycosyltransferase_grp1"/>
</dbReference>
<protein>
    <submittedName>
        <fullName evidence="2">Sugar transferase (PEP-CTERM/EpsH1 system associated)</fullName>
    </submittedName>
</protein>
<keyword evidence="2" id="KW-0808">Transferase</keyword>
<dbReference type="InterPro" id="IPR028098">
    <property type="entry name" value="Glyco_trans_4-like_N"/>
</dbReference>
<proteinExistence type="predicted"/>
<dbReference type="Pfam" id="PF13692">
    <property type="entry name" value="Glyco_trans_1_4"/>
    <property type="match status" value="1"/>
</dbReference>